<protein>
    <submittedName>
        <fullName evidence="1">Uncharacterized protein</fullName>
    </submittedName>
</protein>
<reference evidence="1" key="1">
    <citation type="submission" date="2023-10" db="EMBL/GenBank/DDBJ databases">
        <authorList>
            <person name="Chen Y."/>
            <person name="Shah S."/>
            <person name="Dougan E. K."/>
            <person name="Thang M."/>
            <person name="Chan C."/>
        </authorList>
    </citation>
    <scope>NUCLEOTIDE SEQUENCE [LARGE SCALE GENOMIC DNA]</scope>
</reference>
<dbReference type="Proteomes" id="UP001189429">
    <property type="component" value="Unassembled WGS sequence"/>
</dbReference>
<name>A0ABN9VX33_9DINO</name>
<keyword evidence="2" id="KW-1185">Reference proteome</keyword>
<accession>A0ABN9VX33</accession>
<organism evidence="1 2">
    <name type="scientific">Prorocentrum cordatum</name>
    <dbReference type="NCBI Taxonomy" id="2364126"/>
    <lineage>
        <taxon>Eukaryota</taxon>
        <taxon>Sar</taxon>
        <taxon>Alveolata</taxon>
        <taxon>Dinophyceae</taxon>
        <taxon>Prorocentrales</taxon>
        <taxon>Prorocentraceae</taxon>
        <taxon>Prorocentrum</taxon>
    </lineage>
</organism>
<comment type="caution">
    <text evidence="1">The sequence shown here is derived from an EMBL/GenBank/DDBJ whole genome shotgun (WGS) entry which is preliminary data.</text>
</comment>
<evidence type="ECO:0000313" key="2">
    <source>
        <dbReference type="Proteomes" id="UP001189429"/>
    </source>
</evidence>
<dbReference type="EMBL" id="CAUYUJ010017770">
    <property type="protein sequence ID" value="CAK0877729.1"/>
    <property type="molecule type" value="Genomic_DNA"/>
</dbReference>
<feature type="non-terminal residue" evidence="1">
    <location>
        <position position="92"/>
    </location>
</feature>
<proteinExistence type="predicted"/>
<evidence type="ECO:0000313" key="1">
    <source>
        <dbReference type="EMBL" id="CAK0877729.1"/>
    </source>
</evidence>
<gene>
    <name evidence="1" type="ORF">PCOR1329_LOCUS61700</name>
</gene>
<sequence>MPWMRAVAQRAPAGIYDELWELDEGRCSVSGRVRLRGLKEGAAGTKAASLVSLEWEDPAAAVLTDEQGEAPADGDAAPRPLFSYVAPQILAQ</sequence>